<dbReference type="PaxDb" id="8022-A0A060XXK9"/>
<reference evidence="2" key="2">
    <citation type="submission" date="2014-03" db="EMBL/GenBank/DDBJ databases">
        <authorList>
            <person name="Genoscope - CEA"/>
        </authorList>
    </citation>
    <scope>NUCLEOTIDE SEQUENCE</scope>
</reference>
<evidence type="ECO:0000256" key="1">
    <source>
        <dbReference type="ARBA" id="ARBA00010771"/>
    </source>
</evidence>
<dbReference type="EMBL" id="FR906312">
    <property type="protein sequence ID" value="CDQ84012.1"/>
    <property type="molecule type" value="Genomic_DNA"/>
</dbReference>
<evidence type="ECO:0000313" key="2">
    <source>
        <dbReference type="EMBL" id="CDQ84012.1"/>
    </source>
</evidence>
<evidence type="ECO:0008006" key="4">
    <source>
        <dbReference type="Google" id="ProtNLM"/>
    </source>
</evidence>
<gene>
    <name evidence="2" type="ORF">GSONMT00012779001</name>
</gene>
<organism evidence="2 3">
    <name type="scientific">Oncorhynchus mykiss</name>
    <name type="common">Rainbow trout</name>
    <name type="synonym">Salmo gairdneri</name>
    <dbReference type="NCBI Taxonomy" id="8022"/>
    <lineage>
        <taxon>Eukaryota</taxon>
        <taxon>Metazoa</taxon>
        <taxon>Chordata</taxon>
        <taxon>Craniata</taxon>
        <taxon>Vertebrata</taxon>
        <taxon>Euteleostomi</taxon>
        <taxon>Actinopterygii</taxon>
        <taxon>Neopterygii</taxon>
        <taxon>Teleostei</taxon>
        <taxon>Protacanthopterygii</taxon>
        <taxon>Salmoniformes</taxon>
        <taxon>Salmonidae</taxon>
        <taxon>Salmoninae</taxon>
        <taxon>Oncorhynchus</taxon>
    </lineage>
</organism>
<dbReference type="Proteomes" id="UP000193380">
    <property type="component" value="Unassembled WGS sequence"/>
</dbReference>
<protein>
    <recommendedName>
        <fullName evidence="4">Ependymin</fullName>
    </recommendedName>
</protein>
<dbReference type="PANTHER" id="PTHR10697">
    <property type="entry name" value="MAMMALIAN EPENDYMIN-RELATED PROTEIN 1"/>
    <property type="match status" value="1"/>
</dbReference>
<reference evidence="2" key="1">
    <citation type="journal article" date="2014" name="Nat. Commun.">
        <title>The rainbow trout genome provides novel insights into evolution after whole-genome duplication in vertebrates.</title>
        <authorList>
            <person name="Berthelot C."/>
            <person name="Brunet F."/>
            <person name="Chalopin D."/>
            <person name="Juanchich A."/>
            <person name="Bernard M."/>
            <person name="Noel B."/>
            <person name="Bento P."/>
            <person name="Da Silva C."/>
            <person name="Labadie K."/>
            <person name="Alberti A."/>
            <person name="Aury J.M."/>
            <person name="Louis A."/>
            <person name="Dehais P."/>
            <person name="Bardou P."/>
            <person name="Montfort J."/>
            <person name="Klopp C."/>
            <person name="Cabau C."/>
            <person name="Gaspin C."/>
            <person name="Thorgaard G.H."/>
            <person name="Boussaha M."/>
            <person name="Quillet E."/>
            <person name="Guyomard R."/>
            <person name="Galiana D."/>
            <person name="Bobe J."/>
            <person name="Volff J.N."/>
            <person name="Genet C."/>
            <person name="Wincker P."/>
            <person name="Jaillon O."/>
            <person name="Roest Crollius H."/>
            <person name="Guiguen Y."/>
        </authorList>
    </citation>
    <scope>NUCLEOTIDE SEQUENCE [LARGE SCALE GENOMIC DNA]</scope>
</reference>
<dbReference type="GO" id="GO:0007160">
    <property type="term" value="P:cell-matrix adhesion"/>
    <property type="evidence" value="ECO:0007669"/>
    <property type="project" value="InterPro"/>
</dbReference>
<dbReference type="SMART" id="SM00026">
    <property type="entry name" value="EPEND"/>
    <property type="match status" value="1"/>
</dbReference>
<proteinExistence type="inferred from homology"/>
<dbReference type="PRINTS" id="PR00317">
    <property type="entry name" value="EPENDYMIN"/>
</dbReference>
<dbReference type="GO" id="GO:0005509">
    <property type="term" value="F:calcium ion binding"/>
    <property type="evidence" value="ECO:0007669"/>
    <property type="project" value="InterPro"/>
</dbReference>
<dbReference type="AlphaFoldDB" id="A0A060XXK9"/>
<dbReference type="GO" id="GO:0005576">
    <property type="term" value="C:extracellular region"/>
    <property type="evidence" value="ECO:0007669"/>
    <property type="project" value="InterPro"/>
</dbReference>
<comment type="similarity">
    <text evidence="1">Belongs to the ependymin family.</text>
</comment>
<dbReference type="Pfam" id="PF00811">
    <property type="entry name" value="Ependymin"/>
    <property type="match status" value="1"/>
</dbReference>
<accession>A0A060XXK9</accession>
<name>A0A060XXK9_ONCMY</name>
<dbReference type="OrthoDB" id="6084362at2759"/>
<dbReference type="PANTHER" id="PTHR10697:SF5">
    <property type="entry name" value="EPENDYMIN-RELATED"/>
    <property type="match status" value="1"/>
</dbReference>
<dbReference type="GO" id="GO:0005764">
    <property type="term" value="C:lysosome"/>
    <property type="evidence" value="ECO:0007669"/>
    <property type="project" value="TreeGrafter"/>
</dbReference>
<sequence length="214" mass="24327">MQAYLLFSISLCLAVGSLAERPHPCKSPPLVEGSMALTILKEKTFGVEKFSYDAFEERVHIRLLLDQDNHTTYRDTLLLYKEGIAYQIFRHNQTCEKVHFKDPWKPMEIPRDAKFQSQVIIGSLSAPAEGLLVNNWSGTMAEPHDDYLLTFTEFGCLPVHAWWYNIEDQTLLSLSFFDMVLGVEDPEVFNPPSFCDKAQPGNDAALTSFFDALI</sequence>
<dbReference type="InterPro" id="IPR001299">
    <property type="entry name" value="Ependymin"/>
</dbReference>
<evidence type="ECO:0000313" key="3">
    <source>
        <dbReference type="Proteomes" id="UP000193380"/>
    </source>
</evidence>